<keyword evidence="1" id="KW-0472">Membrane</keyword>
<keyword evidence="1" id="KW-1133">Transmembrane helix</keyword>
<proteinExistence type="predicted"/>
<feature type="transmembrane region" description="Helical" evidence="1">
    <location>
        <begin position="61"/>
        <end position="89"/>
    </location>
</feature>
<evidence type="ECO:0000313" key="2">
    <source>
        <dbReference type="EMBL" id="MCA9385580.1"/>
    </source>
</evidence>
<dbReference type="EMBL" id="JAGQLH010000028">
    <property type="protein sequence ID" value="MCA9385580.1"/>
    <property type="molecule type" value="Genomic_DNA"/>
</dbReference>
<comment type="caution">
    <text evidence="2">The sequence shown here is derived from an EMBL/GenBank/DDBJ whole genome shotgun (WGS) entry which is preliminary data.</text>
</comment>
<dbReference type="AlphaFoldDB" id="A0A955L7S8"/>
<reference evidence="2" key="2">
    <citation type="journal article" date="2021" name="Microbiome">
        <title>Successional dynamics and alternative stable states in a saline activated sludge microbial community over 9 years.</title>
        <authorList>
            <person name="Wang Y."/>
            <person name="Ye J."/>
            <person name="Ju F."/>
            <person name="Liu L."/>
            <person name="Boyd J.A."/>
            <person name="Deng Y."/>
            <person name="Parks D.H."/>
            <person name="Jiang X."/>
            <person name="Yin X."/>
            <person name="Woodcroft B.J."/>
            <person name="Tyson G.W."/>
            <person name="Hugenholtz P."/>
            <person name="Polz M.F."/>
            <person name="Zhang T."/>
        </authorList>
    </citation>
    <scope>NUCLEOTIDE SEQUENCE</scope>
    <source>
        <strain evidence="2">HKST-UBA11</strain>
    </source>
</reference>
<gene>
    <name evidence="2" type="ORF">KC717_02945</name>
</gene>
<keyword evidence="1" id="KW-0812">Transmembrane</keyword>
<organism evidence="2 3">
    <name type="scientific">Candidatus Dojkabacteria bacterium</name>
    <dbReference type="NCBI Taxonomy" id="2099670"/>
    <lineage>
        <taxon>Bacteria</taxon>
        <taxon>Candidatus Dojkabacteria</taxon>
    </lineage>
</organism>
<evidence type="ECO:0000256" key="1">
    <source>
        <dbReference type="SAM" id="Phobius"/>
    </source>
</evidence>
<sequence length="132" mass="15068">MVFQIWTNFLVFFLAVTLLPGIEVNKGLEGYLVAGLIYVAFVLLLPRIIEFFKVNVNFWSFLMFGSVLSIGYFYLMKYIFVSYLLIGTFSSNEALLGIQFLRGISLNEAQVITFAGIFTMVLVSIHEWLLGR</sequence>
<feature type="transmembrane region" description="Helical" evidence="1">
    <location>
        <begin position="31"/>
        <end position="49"/>
    </location>
</feature>
<reference evidence="2" key="1">
    <citation type="submission" date="2020-04" db="EMBL/GenBank/DDBJ databases">
        <authorList>
            <person name="Zhang T."/>
        </authorList>
    </citation>
    <scope>NUCLEOTIDE SEQUENCE</scope>
    <source>
        <strain evidence="2">HKST-UBA11</strain>
    </source>
</reference>
<evidence type="ECO:0000313" key="3">
    <source>
        <dbReference type="Proteomes" id="UP000754563"/>
    </source>
</evidence>
<name>A0A955L7S8_9BACT</name>
<protein>
    <submittedName>
        <fullName evidence="2">Uncharacterized protein</fullName>
    </submittedName>
</protein>
<dbReference type="Proteomes" id="UP000754563">
    <property type="component" value="Unassembled WGS sequence"/>
</dbReference>
<feature type="transmembrane region" description="Helical" evidence="1">
    <location>
        <begin position="109"/>
        <end position="130"/>
    </location>
</feature>
<accession>A0A955L7S8</accession>